<reference evidence="2 3" key="1">
    <citation type="submission" date="2018-07" db="EMBL/GenBank/DDBJ databases">
        <title>Genome sequence of Nitratireductor thuwali#1536.</title>
        <authorList>
            <person name="Michoud G."/>
            <person name="Merlino G."/>
            <person name="Sefrji F.O."/>
            <person name="Daffonchio D."/>
        </authorList>
    </citation>
    <scope>NUCLEOTIDE SEQUENCE [LARGE SCALE GENOMIC DNA]</scope>
    <source>
        <strain evidence="3">Nit1536</strain>
    </source>
</reference>
<dbReference type="EMBL" id="CP030941">
    <property type="protein sequence ID" value="UUP16321.1"/>
    <property type="molecule type" value="Genomic_DNA"/>
</dbReference>
<dbReference type="Gene3D" id="3.30.70.100">
    <property type="match status" value="1"/>
</dbReference>
<gene>
    <name evidence="2" type="ORF">NTH_00766</name>
</gene>
<evidence type="ECO:0000313" key="3">
    <source>
        <dbReference type="Proteomes" id="UP001342418"/>
    </source>
</evidence>
<organism evidence="2 3">
    <name type="scientific">Nitratireductor thuwali</name>
    <dbReference type="NCBI Taxonomy" id="2267699"/>
    <lineage>
        <taxon>Bacteria</taxon>
        <taxon>Pseudomonadati</taxon>
        <taxon>Pseudomonadota</taxon>
        <taxon>Alphaproteobacteria</taxon>
        <taxon>Hyphomicrobiales</taxon>
        <taxon>Phyllobacteriaceae</taxon>
        <taxon>Nitratireductor</taxon>
    </lineage>
</organism>
<dbReference type="Pfam" id="PF07978">
    <property type="entry name" value="NIPSNAP"/>
    <property type="match status" value="1"/>
</dbReference>
<evidence type="ECO:0000259" key="1">
    <source>
        <dbReference type="Pfam" id="PF07978"/>
    </source>
</evidence>
<protein>
    <recommendedName>
        <fullName evidence="1">NIPSNAP domain-containing protein</fullName>
    </recommendedName>
</protein>
<name>A0ABY5MGJ2_9HYPH</name>
<sequence>MSQSSPSTPFTEVLSPPFQPIVELRRYRLHPDRREDLIDLFEREFIESQEACGMSVLGHFRDLDRPDDFVWLRGFAGTEKRAEALAAFYDGPVWAAHKDAANATMESSDDVHLLHPCGTGPGFDFAGTVRPKPLLVEAGAAPMGSFATLDVPNNYPRLPVRTDKAFIWINRFEDAGRHEAFRSALSRSGFWNLLGATRAKGASAIEAMELRLEPATRSLLR</sequence>
<feature type="domain" description="NIPSNAP" evidence="1">
    <location>
        <begin position="22"/>
        <end position="106"/>
    </location>
</feature>
<dbReference type="InterPro" id="IPR012577">
    <property type="entry name" value="NIPSNAP"/>
</dbReference>
<keyword evidence="3" id="KW-1185">Reference proteome</keyword>
<evidence type="ECO:0000313" key="2">
    <source>
        <dbReference type="EMBL" id="UUP16321.1"/>
    </source>
</evidence>
<dbReference type="RefSeq" id="WP_338528757.1">
    <property type="nucleotide sequence ID" value="NZ_CP030941.1"/>
</dbReference>
<dbReference type="InterPro" id="IPR011008">
    <property type="entry name" value="Dimeric_a/b-barrel"/>
</dbReference>
<accession>A0ABY5MGJ2</accession>
<dbReference type="SUPFAM" id="SSF54909">
    <property type="entry name" value="Dimeric alpha+beta barrel"/>
    <property type="match status" value="1"/>
</dbReference>
<proteinExistence type="predicted"/>
<dbReference type="Proteomes" id="UP001342418">
    <property type="component" value="Chromosome"/>
</dbReference>